<comment type="caution">
    <text evidence="1">The sequence shown here is derived from an EMBL/GenBank/DDBJ whole genome shotgun (WGS) entry which is preliminary data.</text>
</comment>
<reference evidence="1" key="1">
    <citation type="journal article" date="2022" name="ISME J.">
        <title>Identification of active gaseous-alkane degraders at natural gas seeps.</title>
        <authorList>
            <person name="Farhan Ul Haque M."/>
            <person name="Hernandez M."/>
            <person name="Crombie A.T."/>
            <person name="Murrell J.C."/>
        </authorList>
    </citation>
    <scope>NUCLEOTIDE SEQUENCE</scope>
    <source>
        <strain evidence="1">PC2</strain>
    </source>
</reference>
<evidence type="ECO:0008006" key="3">
    <source>
        <dbReference type="Google" id="ProtNLM"/>
    </source>
</evidence>
<proteinExistence type="predicted"/>
<dbReference type="RefSeq" id="WP_243067596.1">
    <property type="nucleotide sequence ID" value="NZ_JAIVFK010000027.1"/>
</dbReference>
<dbReference type="EMBL" id="JAIVFP010000001">
    <property type="protein sequence ID" value="MCI4683657.1"/>
    <property type="molecule type" value="Genomic_DNA"/>
</dbReference>
<organism evidence="1 2">
    <name type="scientific">Candidatus Rhodoblastus alkanivorans</name>
    <dbReference type="NCBI Taxonomy" id="2954117"/>
    <lineage>
        <taxon>Bacteria</taxon>
        <taxon>Pseudomonadati</taxon>
        <taxon>Pseudomonadota</taxon>
        <taxon>Alphaproteobacteria</taxon>
        <taxon>Hyphomicrobiales</taxon>
        <taxon>Rhodoblastaceae</taxon>
        <taxon>Rhodoblastus</taxon>
    </lineage>
</organism>
<keyword evidence="2" id="KW-1185">Reference proteome</keyword>
<evidence type="ECO:0000313" key="1">
    <source>
        <dbReference type="EMBL" id="MCI4683657.1"/>
    </source>
</evidence>
<name>A0ABS9Z8Y4_9HYPH</name>
<protein>
    <recommendedName>
        <fullName evidence="3">Restriction endonuclease</fullName>
    </recommendedName>
</protein>
<dbReference type="Proteomes" id="UP001139104">
    <property type="component" value="Unassembled WGS sequence"/>
</dbReference>
<evidence type="ECO:0000313" key="2">
    <source>
        <dbReference type="Proteomes" id="UP001139104"/>
    </source>
</evidence>
<accession>A0ABS9Z8Y4</accession>
<sequence>MAKSLKKTGEASQEKKENVRIALEDALKLVEVYFINGAPLPHGLSSQMTSSLDVLNANADKASSGFTNIITCLAIKSAQPDIDVRYHQMQIQKDITNGAGFNFRGVSEDIVYPWLDKQSFSGAKSGWQTRTFERPKPYMLSYEENIGAIKHDFLNVFDRLETHGEQANEALAYLLYRQLEAREKKKLALFIPKTRDVGVITALLQDHVFYQYKNSKGASRLPVLAIYAIYLEMMDELSRYKGKTLKPLMEHSAADSQTGAIGDIEISSADTIFEAIEIKHGIPLSAGLVRDASKKIGGLHSSVDRYYILTTSASCQPDAETLAAIENVKARLSCEIIANGVIPSIRYYLRLLKDPSNVFLHYVRLLAEDKAIAHVL</sequence>
<gene>
    <name evidence="1" type="ORF">K2U94_12910</name>
</gene>